<evidence type="ECO:0000313" key="4">
    <source>
        <dbReference type="EMBL" id="HHI96824.1"/>
    </source>
</evidence>
<dbReference type="Gene3D" id="1.10.10.60">
    <property type="entry name" value="Homeodomain-like"/>
    <property type="match status" value="1"/>
</dbReference>
<dbReference type="InterPro" id="IPR036271">
    <property type="entry name" value="Tet_transcr_reg_TetR-rel_C_sf"/>
</dbReference>
<dbReference type="Proteomes" id="UP000886101">
    <property type="component" value="Unassembled WGS sequence"/>
</dbReference>
<dbReference type="Pfam" id="PF08359">
    <property type="entry name" value="TetR_C_4"/>
    <property type="match status" value="1"/>
</dbReference>
<organism evidence="4">
    <name type="scientific">Thermodesulfatator atlanticus</name>
    <dbReference type="NCBI Taxonomy" id="501497"/>
    <lineage>
        <taxon>Bacteria</taxon>
        <taxon>Pseudomonadati</taxon>
        <taxon>Thermodesulfobacteriota</taxon>
        <taxon>Thermodesulfobacteria</taxon>
        <taxon>Thermodesulfobacteriales</taxon>
        <taxon>Thermodesulfatatoraceae</taxon>
        <taxon>Thermodesulfatator</taxon>
    </lineage>
</organism>
<feature type="DNA-binding region" description="H-T-H motif" evidence="2">
    <location>
        <begin position="29"/>
        <end position="48"/>
    </location>
</feature>
<dbReference type="PRINTS" id="PR00455">
    <property type="entry name" value="HTHTETR"/>
</dbReference>
<dbReference type="InterPro" id="IPR001647">
    <property type="entry name" value="HTH_TetR"/>
</dbReference>
<dbReference type="Pfam" id="PF00440">
    <property type="entry name" value="TetR_N"/>
    <property type="match status" value="1"/>
</dbReference>
<dbReference type="SUPFAM" id="SSF48498">
    <property type="entry name" value="Tetracyclin repressor-like, C-terminal domain"/>
    <property type="match status" value="1"/>
</dbReference>
<dbReference type="PROSITE" id="PS50977">
    <property type="entry name" value="HTH_TETR_2"/>
    <property type="match status" value="1"/>
</dbReference>
<protein>
    <submittedName>
        <fullName evidence="4">TetR/AcrR family transcriptional regulator</fullName>
    </submittedName>
</protein>
<evidence type="ECO:0000256" key="1">
    <source>
        <dbReference type="ARBA" id="ARBA00023125"/>
    </source>
</evidence>
<evidence type="ECO:0000256" key="2">
    <source>
        <dbReference type="PROSITE-ProRule" id="PRU00335"/>
    </source>
</evidence>
<dbReference type="GO" id="GO:0003700">
    <property type="term" value="F:DNA-binding transcription factor activity"/>
    <property type="evidence" value="ECO:0007669"/>
    <property type="project" value="TreeGrafter"/>
</dbReference>
<feature type="domain" description="HTH tetR-type" evidence="3">
    <location>
        <begin position="6"/>
        <end position="66"/>
    </location>
</feature>
<dbReference type="SUPFAM" id="SSF46689">
    <property type="entry name" value="Homeodomain-like"/>
    <property type="match status" value="1"/>
</dbReference>
<keyword evidence="1 2" id="KW-0238">DNA-binding</keyword>
<dbReference type="PANTHER" id="PTHR30055:SF226">
    <property type="entry name" value="HTH-TYPE TRANSCRIPTIONAL REGULATOR PKSA"/>
    <property type="match status" value="1"/>
</dbReference>
<dbReference type="InterPro" id="IPR050109">
    <property type="entry name" value="HTH-type_TetR-like_transc_reg"/>
</dbReference>
<evidence type="ECO:0000259" key="3">
    <source>
        <dbReference type="PROSITE" id="PS50977"/>
    </source>
</evidence>
<dbReference type="Gene3D" id="1.10.357.10">
    <property type="entry name" value="Tetracycline Repressor, domain 2"/>
    <property type="match status" value="1"/>
</dbReference>
<dbReference type="AlphaFoldDB" id="A0A7V5U261"/>
<dbReference type="InterPro" id="IPR013570">
    <property type="entry name" value="Tscrpt_reg_YsiA_C"/>
</dbReference>
<dbReference type="PANTHER" id="PTHR30055">
    <property type="entry name" value="HTH-TYPE TRANSCRIPTIONAL REGULATOR RUTR"/>
    <property type="match status" value="1"/>
</dbReference>
<proteinExistence type="predicted"/>
<reference evidence="4" key="1">
    <citation type="journal article" date="2020" name="mSystems">
        <title>Genome- and Community-Level Interaction Insights into Carbon Utilization and Element Cycling Functions of Hydrothermarchaeota in Hydrothermal Sediment.</title>
        <authorList>
            <person name="Zhou Z."/>
            <person name="Liu Y."/>
            <person name="Xu W."/>
            <person name="Pan J."/>
            <person name="Luo Z.H."/>
            <person name="Li M."/>
        </authorList>
    </citation>
    <scope>NUCLEOTIDE SEQUENCE [LARGE SCALE GENOMIC DNA]</scope>
    <source>
        <strain evidence="4">HyVt-533</strain>
    </source>
</reference>
<dbReference type="GO" id="GO:0000976">
    <property type="term" value="F:transcription cis-regulatory region binding"/>
    <property type="evidence" value="ECO:0007669"/>
    <property type="project" value="TreeGrafter"/>
</dbReference>
<name>A0A7V5U261_9BACT</name>
<accession>A0A7V5U261</accession>
<dbReference type="InterPro" id="IPR009057">
    <property type="entry name" value="Homeodomain-like_sf"/>
</dbReference>
<comment type="caution">
    <text evidence="4">The sequence shown here is derived from an EMBL/GenBank/DDBJ whole genome shotgun (WGS) entry which is preliminary data.</text>
</comment>
<gene>
    <name evidence="4" type="ORF">ENJ96_03135</name>
</gene>
<dbReference type="EMBL" id="DROK01000091">
    <property type="protein sequence ID" value="HHI96824.1"/>
    <property type="molecule type" value="Genomic_DNA"/>
</dbReference>
<sequence length="202" mass="23822">MPKKSRDKEEKILQAAIKVFAQKGFFNARISEIAKEAGVADGTIYLYFRSKYDLLVAIFEREFSRIVQRMKEELATLPDARAKLERYALLHLRLVEENRYLAELFQIELRQSYKFMKDRHFRKFAEYVNLISRIVREGQAEGLFRKDVKPGIFKRAFFGALDEMSRFWILSPRKKYRINTAAKQIASFFLEGILKKETANCS</sequence>